<organism evidence="9 10">
    <name type="scientific">Drosophila albomicans</name>
    <name type="common">Fruit fly</name>
    <dbReference type="NCBI Taxonomy" id="7291"/>
    <lineage>
        <taxon>Eukaryota</taxon>
        <taxon>Metazoa</taxon>
        <taxon>Ecdysozoa</taxon>
        <taxon>Arthropoda</taxon>
        <taxon>Hexapoda</taxon>
        <taxon>Insecta</taxon>
        <taxon>Pterygota</taxon>
        <taxon>Neoptera</taxon>
        <taxon>Endopterygota</taxon>
        <taxon>Diptera</taxon>
        <taxon>Brachycera</taxon>
        <taxon>Muscomorpha</taxon>
        <taxon>Ephydroidea</taxon>
        <taxon>Drosophilidae</taxon>
        <taxon>Drosophila</taxon>
    </lineage>
</organism>
<evidence type="ECO:0000259" key="8">
    <source>
        <dbReference type="Pfam" id="PF01529"/>
    </source>
</evidence>
<feature type="transmembrane region" description="Helical" evidence="7">
    <location>
        <begin position="195"/>
        <end position="213"/>
    </location>
</feature>
<dbReference type="CTD" id="34503"/>
<evidence type="ECO:0000256" key="6">
    <source>
        <dbReference type="ARBA" id="ARBA00023315"/>
    </source>
</evidence>
<keyword evidence="5 7" id="KW-0472">Membrane</keyword>
<keyword evidence="6 7" id="KW-0012">Acyltransferase</keyword>
<dbReference type="GO" id="GO:0016020">
    <property type="term" value="C:membrane"/>
    <property type="evidence" value="ECO:0007669"/>
    <property type="project" value="UniProtKB-SubCell"/>
</dbReference>
<dbReference type="OrthoDB" id="331948at2759"/>
<comment type="domain">
    <text evidence="7">The DHHC domain is required for palmitoyltransferase activity.</text>
</comment>
<dbReference type="Proteomes" id="UP000515160">
    <property type="component" value="Chromosome 2L"/>
</dbReference>
<keyword evidence="3 7" id="KW-0812">Transmembrane</keyword>
<feature type="transmembrane region" description="Helical" evidence="7">
    <location>
        <begin position="154"/>
        <end position="175"/>
    </location>
</feature>
<dbReference type="PROSITE" id="PS50216">
    <property type="entry name" value="DHHC"/>
    <property type="match status" value="1"/>
</dbReference>
<dbReference type="PANTHER" id="PTHR12246">
    <property type="entry name" value="PALMITOYLTRANSFERASE ZDHHC16"/>
    <property type="match status" value="1"/>
</dbReference>
<evidence type="ECO:0000313" key="10">
    <source>
        <dbReference type="RefSeq" id="XP_034098586.1"/>
    </source>
</evidence>
<protein>
    <recommendedName>
        <fullName evidence="7">Palmitoyltransferase</fullName>
        <ecNumber evidence="7">2.3.1.225</ecNumber>
    </recommendedName>
</protein>
<name>A0A6P8W4N3_DROAB</name>
<evidence type="ECO:0000256" key="2">
    <source>
        <dbReference type="ARBA" id="ARBA00022679"/>
    </source>
</evidence>
<comment type="subcellular location">
    <subcellularLocation>
        <location evidence="1">Membrane</location>
        <topology evidence="1">Multi-pass membrane protein</topology>
    </subcellularLocation>
</comment>
<dbReference type="AlphaFoldDB" id="A0A6P8W4N3"/>
<dbReference type="RefSeq" id="XP_034098586.1">
    <property type="nucleotide sequence ID" value="XM_034242695.2"/>
</dbReference>
<dbReference type="EC" id="2.3.1.225" evidence="7"/>
<dbReference type="GO" id="GO:0019706">
    <property type="term" value="F:protein-cysteine S-palmitoyltransferase activity"/>
    <property type="evidence" value="ECO:0007669"/>
    <property type="project" value="UniProtKB-EC"/>
</dbReference>
<dbReference type="GeneID" id="117564069"/>
<dbReference type="InterPro" id="IPR001594">
    <property type="entry name" value="Palmitoyltrfase_DHHC"/>
</dbReference>
<keyword evidence="2 7" id="KW-0808">Transferase</keyword>
<evidence type="ECO:0000313" key="9">
    <source>
        <dbReference type="Proteomes" id="UP000515160"/>
    </source>
</evidence>
<sequence length="280" mass="31620">MVFIRDPCGIACLIVTYGAVIYADYVVMRWIILTTMPVSIWAPFHVVLFNTVVFLLGMSHLKAVFSDPGIVPLPANRLDFSDLHTTNAGNIKTGNGNGNGHGSEWTVCTRCETYRPPRAHHCRICKRCIRRMDHHCPWINNCVGERNQKYFLQFLVYVGILSLYSVALILGSWIAPCTECNQNVIESQLRMIHSVILLLESALFGLFVTAIMVDQLHAILYDETAVEAIQQKGAYRPNRRKYQLLADVFGRGHPALWLLPCASLNHASRYHDTPLLSHDV</sequence>
<evidence type="ECO:0000256" key="5">
    <source>
        <dbReference type="ARBA" id="ARBA00023136"/>
    </source>
</evidence>
<evidence type="ECO:0000256" key="1">
    <source>
        <dbReference type="ARBA" id="ARBA00004141"/>
    </source>
</evidence>
<feature type="transmembrane region" description="Helical" evidence="7">
    <location>
        <begin position="38"/>
        <end position="56"/>
    </location>
</feature>
<evidence type="ECO:0000256" key="4">
    <source>
        <dbReference type="ARBA" id="ARBA00022989"/>
    </source>
</evidence>
<dbReference type="Pfam" id="PF01529">
    <property type="entry name" value="DHHC"/>
    <property type="match status" value="1"/>
</dbReference>
<comment type="similarity">
    <text evidence="7">Belongs to the DHHC palmitoyltransferase family.</text>
</comment>
<evidence type="ECO:0000256" key="7">
    <source>
        <dbReference type="RuleBase" id="RU079119"/>
    </source>
</evidence>
<feature type="transmembrane region" description="Helical" evidence="7">
    <location>
        <begin position="12"/>
        <end position="32"/>
    </location>
</feature>
<feature type="domain" description="Palmitoyltransferase DHHC" evidence="8">
    <location>
        <begin position="104"/>
        <end position="232"/>
    </location>
</feature>
<keyword evidence="4 7" id="KW-1133">Transmembrane helix</keyword>
<comment type="catalytic activity">
    <reaction evidence="7">
        <text>L-cysteinyl-[protein] + hexadecanoyl-CoA = S-hexadecanoyl-L-cysteinyl-[protein] + CoA</text>
        <dbReference type="Rhea" id="RHEA:36683"/>
        <dbReference type="Rhea" id="RHEA-COMP:10131"/>
        <dbReference type="Rhea" id="RHEA-COMP:11032"/>
        <dbReference type="ChEBI" id="CHEBI:29950"/>
        <dbReference type="ChEBI" id="CHEBI:57287"/>
        <dbReference type="ChEBI" id="CHEBI:57379"/>
        <dbReference type="ChEBI" id="CHEBI:74151"/>
        <dbReference type="EC" id="2.3.1.225"/>
    </reaction>
</comment>
<dbReference type="InterPro" id="IPR039859">
    <property type="entry name" value="PFA4/ZDH16/20/ERF2-like"/>
</dbReference>
<gene>
    <name evidence="10" type="primary">LOC117564069</name>
</gene>
<evidence type="ECO:0000256" key="3">
    <source>
        <dbReference type="ARBA" id="ARBA00022692"/>
    </source>
</evidence>
<proteinExistence type="inferred from homology"/>
<keyword evidence="9" id="KW-1185">Reference proteome</keyword>
<accession>A0A6P8W4N3</accession>
<reference evidence="10" key="1">
    <citation type="submission" date="2025-08" db="UniProtKB">
        <authorList>
            <consortium name="RefSeq"/>
        </authorList>
    </citation>
    <scope>IDENTIFICATION</scope>
    <source>
        <strain evidence="10">15112-1751.03</strain>
        <tissue evidence="10">Whole Adult</tissue>
    </source>
</reference>